<dbReference type="AlphaFoldDB" id="A0AAV9C9Q0"/>
<dbReference type="EMBL" id="JAUJYO010000020">
    <property type="protein sequence ID" value="KAK1285151.1"/>
    <property type="molecule type" value="Genomic_DNA"/>
</dbReference>
<gene>
    <name evidence="4" type="ORF">QJS10_CPB20g01762</name>
</gene>
<evidence type="ECO:0000256" key="2">
    <source>
        <dbReference type="ARBA" id="ARBA00022729"/>
    </source>
</evidence>
<dbReference type="PANTHER" id="PTHR33227">
    <property type="entry name" value="STIGMA-SPECIFIC STIG1-LIKE PROTEIN 3"/>
    <property type="match status" value="1"/>
</dbReference>
<evidence type="ECO:0000256" key="1">
    <source>
        <dbReference type="ARBA" id="ARBA00006010"/>
    </source>
</evidence>
<name>A0AAV9C9Q0_ACOCL</name>
<dbReference type="Pfam" id="PF04885">
    <property type="entry name" value="Stig1"/>
    <property type="match status" value="1"/>
</dbReference>
<reference evidence="4" key="1">
    <citation type="journal article" date="2023" name="Nat. Commun.">
        <title>Diploid and tetraploid genomes of Acorus and the evolution of monocots.</title>
        <authorList>
            <person name="Ma L."/>
            <person name="Liu K.W."/>
            <person name="Li Z."/>
            <person name="Hsiao Y.Y."/>
            <person name="Qi Y."/>
            <person name="Fu T."/>
            <person name="Tang G.D."/>
            <person name="Zhang D."/>
            <person name="Sun W.H."/>
            <person name="Liu D.K."/>
            <person name="Li Y."/>
            <person name="Chen G.Z."/>
            <person name="Liu X.D."/>
            <person name="Liao X.Y."/>
            <person name="Jiang Y.T."/>
            <person name="Yu X."/>
            <person name="Hao Y."/>
            <person name="Huang J."/>
            <person name="Zhao X.W."/>
            <person name="Ke S."/>
            <person name="Chen Y.Y."/>
            <person name="Wu W.L."/>
            <person name="Hsu J.L."/>
            <person name="Lin Y.F."/>
            <person name="Huang M.D."/>
            <person name="Li C.Y."/>
            <person name="Huang L."/>
            <person name="Wang Z.W."/>
            <person name="Zhao X."/>
            <person name="Zhong W.Y."/>
            <person name="Peng D.H."/>
            <person name="Ahmad S."/>
            <person name="Lan S."/>
            <person name="Zhang J.S."/>
            <person name="Tsai W.C."/>
            <person name="Van de Peer Y."/>
            <person name="Liu Z.J."/>
        </authorList>
    </citation>
    <scope>NUCLEOTIDE SEQUENCE</scope>
    <source>
        <strain evidence="4">CP</strain>
    </source>
</reference>
<evidence type="ECO:0000313" key="4">
    <source>
        <dbReference type="EMBL" id="KAK1285151.1"/>
    </source>
</evidence>
<protein>
    <submittedName>
        <fullName evidence="4">Uncharacterized protein</fullName>
    </submittedName>
</protein>
<evidence type="ECO:0000313" key="5">
    <source>
        <dbReference type="Proteomes" id="UP001180020"/>
    </source>
</evidence>
<comment type="similarity">
    <text evidence="1">Belongs to the STIG1 family.</text>
</comment>
<dbReference type="PANTHER" id="PTHR33227:SF6">
    <property type="entry name" value="PROTEIN GRIM REAPER"/>
    <property type="match status" value="1"/>
</dbReference>
<comment type="caution">
    <text evidence="4">The sequence shown here is derived from an EMBL/GenBank/DDBJ whole genome shotgun (WGS) entry which is preliminary data.</text>
</comment>
<dbReference type="Proteomes" id="UP001180020">
    <property type="component" value="Unassembled WGS sequence"/>
</dbReference>
<accession>A0AAV9C9Q0</accession>
<evidence type="ECO:0000256" key="3">
    <source>
        <dbReference type="SAM" id="SignalP"/>
    </source>
</evidence>
<reference evidence="4" key="2">
    <citation type="submission" date="2023-06" db="EMBL/GenBank/DDBJ databases">
        <authorList>
            <person name="Ma L."/>
            <person name="Liu K.-W."/>
            <person name="Li Z."/>
            <person name="Hsiao Y.-Y."/>
            <person name="Qi Y."/>
            <person name="Fu T."/>
            <person name="Tang G."/>
            <person name="Zhang D."/>
            <person name="Sun W.-H."/>
            <person name="Liu D.-K."/>
            <person name="Li Y."/>
            <person name="Chen G.-Z."/>
            <person name="Liu X.-D."/>
            <person name="Liao X.-Y."/>
            <person name="Jiang Y.-T."/>
            <person name="Yu X."/>
            <person name="Hao Y."/>
            <person name="Huang J."/>
            <person name="Zhao X.-W."/>
            <person name="Ke S."/>
            <person name="Chen Y.-Y."/>
            <person name="Wu W.-L."/>
            <person name="Hsu J.-L."/>
            <person name="Lin Y.-F."/>
            <person name="Huang M.-D."/>
            <person name="Li C.-Y."/>
            <person name="Huang L."/>
            <person name="Wang Z.-W."/>
            <person name="Zhao X."/>
            <person name="Zhong W.-Y."/>
            <person name="Peng D.-H."/>
            <person name="Ahmad S."/>
            <person name="Lan S."/>
            <person name="Zhang J.-S."/>
            <person name="Tsai W.-C."/>
            <person name="Van De Peer Y."/>
            <person name="Liu Z.-J."/>
        </authorList>
    </citation>
    <scope>NUCLEOTIDE SEQUENCE</scope>
    <source>
        <strain evidence="4">CP</strain>
        <tissue evidence="4">Leaves</tissue>
    </source>
</reference>
<keyword evidence="5" id="KW-1185">Reference proteome</keyword>
<organism evidence="4 5">
    <name type="scientific">Acorus calamus</name>
    <name type="common">Sweet flag</name>
    <dbReference type="NCBI Taxonomy" id="4465"/>
    <lineage>
        <taxon>Eukaryota</taxon>
        <taxon>Viridiplantae</taxon>
        <taxon>Streptophyta</taxon>
        <taxon>Embryophyta</taxon>
        <taxon>Tracheophyta</taxon>
        <taxon>Spermatophyta</taxon>
        <taxon>Magnoliopsida</taxon>
        <taxon>Liliopsida</taxon>
        <taxon>Acoraceae</taxon>
        <taxon>Acorus</taxon>
    </lineage>
</organism>
<sequence length="134" mass="14244">MENSHSLLRLACIISVAFFALSAHPVSGGGGRSLTVDDRKGRKCVAGPNSVCSKLNVMGGNGKEALLLDCCGGWCRDIISDQTNCGSCRNRCRYGQLCCRGKCTVVAYDVDNCGECSFKCHPGIRCTYGTCGYA</sequence>
<feature type="signal peptide" evidence="3">
    <location>
        <begin position="1"/>
        <end position="28"/>
    </location>
</feature>
<dbReference type="InterPro" id="IPR006969">
    <property type="entry name" value="Stig-like"/>
</dbReference>
<proteinExistence type="inferred from homology"/>
<feature type="chain" id="PRO_5043911415" evidence="3">
    <location>
        <begin position="29"/>
        <end position="134"/>
    </location>
</feature>
<keyword evidence="2 3" id="KW-0732">Signal</keyword>